<name>A0A8J3K0T9_9ACTN</name>
<dbReference type="Proteomes" id="UP000619293">
    <property type="component" value="Unassembled WGS sequence"/>
</dbReference>
<proteinExistence type="predicted"/>
<gene>
    <name evidence="2" type="ORF">Cch02nite_40820</name>
</gene>
<accession>A0A8J3K0T9</accession>
<evidence type="ECO:0000313" key="2">
    <source>
        <dbReference type="EMBL" id="GIF90638.1"/>
    </source>
</evidence>
<dbReference type="AlphaFoldDB" id="A0A8J3K0T9"/>
<dbReference type="EMBL" id="BONG01000025">
    <property type="protein sequence ID" value="GIF90638.1"/>
    <property type="molecule type" value="Genomic_DNA"/>
</dbReference>
<feature type="region of interest" description="Disordered" evidence="1">
    <location>
        <begin position="1"/>
        <end position="57"/>
    </location>
</feature>
<evidence type="ECO:0000313" key="3">
    <source>
        <dbReference type="Proteomes" id="UP000619293"/>
    </source>
</evidence>
<reference evidence="2 3" key="1">
    <citation type="submission" date="2021-01" db="EMBL/GenBank/DDBJ databases">
        <title>Whole genome shotgun sequence of Catellatospora chokoriensis NBRC 107358.</title>
        <authorList>
            <person name="Komaki H."/>
            <person name="Tamura T."/>
        </authorList>
    </citation>
    <scope>NUCLEOTIDE SEQUENCE [LARGE SCALE GENOMIC DNA]</scope>
    <source>
        <strain evidence="2 3">NBRC 107358</strain>
    </source>
</reference>
<keyword evidence="3" id="KW-1185">Reference proteome</keyword>
<comment type="caution">
    <text evidence="2">The sequence shown here is derived from an EMBL/GenBank/DDBJ whole genome shotgun (WGS) entry which is preliminary data.</text>
</comment>
<feature type="compositionally biased region" description="Polar residues" evidence="1">
    <location>
        <begin position="25"/>
        <end position="38"/>
    </location>
</feature>
<evidence type="ECO:0000256" key="1">
    <source>
        <dbReference type="SAM" id="MobiDB-lite"/>
    </source>
</evidence>
<protein>
    <submittedName>
        <fullName evidence="2">Uncharacterized protein</fullName>
    </submittedName>
</protein>
<organism evidence="2 3">
    <name type="scientific">Catellatospora chokoriensis</name>
    <dbReference type="NCBI Taxonomy" id="310353"/>
    <lineage>
        <taxon>Bacteria</taxon>
        <taxon>Bacillati</taxon>
        <taxon>Actinomycetota</taxon>
        <taxon>Actinomycetes</taxon>
        <taxon>Micromonosporales</taxon>
        <taxon>Micromonosporaceae</taxon>
        <taxon>Catellatospora</taxon>
    </lineage>
</organism>
<sequence>MTSSADQEMAARHRSALAGLPDRQVGSQPQAVPTNINAEQELAEQHQREQQANGIEL</sequence>